<dbReference type="Proteomes" id="UP000191987">
    <property type="component" value="Unassembled WGS sequence"/>
</dbReference>
<sequence length="65" mass="6906">MSGVSLSTLPEQVCAVKVDVWAKPIPHGTRRRLSRPGPFIAPGTQSPASNPAIVLTQATNNENIK</sequence>
<proteinExistence type="predicted"/>
<reference evidence="2 3" key="1">
    <citation type="submission" date="2016-01" db="EMBL/GenBank/DDBJ databases">
        <authorList>
            <person name="Oliw E.H."/>
        </authorList>
    </citation>
    <scope>NUCLEOTIDE SEQUENCE [LARGE SCALE GENOMIC DNA]</scope>
    <source>
        <strain evidence="2 3">Zutra 3-1</strain>
    </source>
</reference>
<evidence type="ECO:0000313" key="3">
    <source>
        <dbReference type="Proteomes" id="UP000191987"/>
    </source>
</evidence>
<name>A0A1S7PBG3_9HYPH</name>
<accession>A0A1S7PBG3</accession>
<protein>
    <submittedName>
        <fullName evidence="2">Uncharacterized protein</fullName>
    </submittedName>
</protein>
<evidence type="ECO:0000256" key="1">
    <source>
        <dbReference type="SAM" id="MobiDB-lite"/>
    </source>
</evidence>
<dbReference type="AlphaFoldDB" id="A0A1S7PBG3"/>
<gene>
    <name evidence="2" type="ORF">AGR7C_Cc140004</name>
</gene>
<feature type="region of interest" description="Disordered" evidence="1">
    <location>
        <begin position="27"/>
        <end position="50"/>
    </location>
</feature>
<dbReference type="EMBL" id="FBWG01000006">
    <property type="protein sequence ID" value="CUX18519.1"/>
    <property type="molecule type" value="Genomic_DNA"/>
</dbReference>
<organism evidence="2 3">
    <name type="scientific">Agrobacterium deltaense Zutra 3/1</name>
    <dbReference type="NCBI Taxonomy" id="1183427"/>
    <lineage>
        <taxon>Bacteria</taxon>
        <taxon>Pseudomonadati</taxon>
        <taxon>Pseudomonadota</taxon>
        <taxon>Alphaproteobacteria</taxon>
        <taxon>Hyphomicrobiales</taxon>
        <taxon>Rhizobiaceae</taxon>
        <taxon>Rhizobium/Agrobacterium group</taxon>
        <taxon>Agrobacterium</taxon>
    </lineage>
</organism>
<evidence type="ECO:0000313" key="2">
    <source>
        <dbReference type="EMBL" id="CUX18519.1"/>
    </source>
</evidence>